<evidence type="ECO:0000313" key="2">
    <source>
        <dbReference type="Proteomes" id="UP000471705"/>
    </source>
</evidence>
<protein>
    <submittedName>
        <fullName evidence="1">Uncharacterized protein</fullName>
    </submittedName>
</protein>
<dbReference type="Proteomes" id="UP000471705">
    <property type="component" value="Unassembled WGS sequence"/>
</dbReference>
<gene>
    <name evidence="1" type="ORF">GR257_34855</name>
</gene>
<dbReference type="EMBL" id="WUFV01000034">
    <property type="protein sequence ID" value="NEK19943.1"/>
    <property type="molecule type" value="Genomic_DNA"/>
</dbReference>
<evidence type="ECO:0000313" key="1">
    <source>
        <dbReference type="EMBL" id="NEK19943.1"/>
    </source>
</evidence>
<accession>A0A7K3VS07</accession>
<reference evidence="1 2" key="1">
    <citation type="submission" date="2019-12" db="EMBL/GenBank/DDBJ databases">
        <title>Rhizobium genotypes associated with high levels of biological nitrogen fixation by grain legumes in a temperate-maritime cropping system.</title>
        <authorList>
            <person name="Maluk M."/>
            <person name="Francesc Ferrando Molina F."/>
            <person name="Lopez Del Egido L."/>
            <person name="Lafos M."/>
            <person name="Langarica-Fuentes A."/>
            <person name="Gebre Yohannes G."/>
            <person name="Young M.W."/>
            <person name="Martin P."/>
            <person name="Gantlett R."/>
            <person name="Kenicer G."/>
            <person name="Hawes C."/>
            <person name="Begg G.S."/>
            <person name="Quilliam R.S."/>
            <person name="Squire G.R."/>
            <person name="Poole P.S."/>
            <person name="Young P.W."/>
            <person name="Iannetta P.M."/>
            <person name="James E.K."/>
        </authorList>
    </citation>
    <scope>NUCLEOTIDE SEQUENCE [LARGE SCALE GENOMIC DNA]</scope>
    <source>
        <strain evidence="1 2">JHI54</strain>
    </source>
</reference>
<proteinExistence type="predicted"/>
<comment type="caution">
    <text evidence="1">The sequence shown here is derived from an EMBL/GenBank/DDBJ whole genome shotgun (WGS) entry which is preliminary data.</text>
</comment>
<dbReference type="RefSeq" id="WP_164050098.1">
    <property type="nucleotide sequence ID" value="NZ_WUFV01000034.1"/>
</dbReference>
<organism evidence="1 2">
    <name type="scientific">Rhizobium leguminosarum</name>
    <dbReference type="NCBI Taxonomy" id="384"/>
    <lineage>
        <taxon>Bacteria</taxon>
        <taxon>Pseudomonadati</taxon>
        <taxon>Pseudomonadota</taxon>
        <taxon>Alphaproteobacteria</taxon>
        <taxon>Hyphomicrobiales</taxon>
        <taxon>Rhizobiaceae</taxon>
        <taxon>Rhizobium/Agrobacterium group</taxon>
        <taxon>Rhizobium</taxon>
    </lineage>
</organism>
<name>A0A7K3VS07_RHILE</name>
<sequence>MTEIIRTPEQEAAYLHLITSRFRQAHRINEAANQYLAATVELSFEERLELPRRKEFVTPYFVHLTDIERAFVVFHAGLRINDILWAAERERLEALDAG</sequence>
<dbReference type="AlphaFoldDB" id="A0A7K3VS07"/>